<dbReference type="PANTHER" id="PTHR31218">
    <property type="entry name" value="WAT1-RELATED PROTEIN"/>
    <property type="match status" value="1"/>
</dbReference>
<protein>
    <recommendedName>
        <fullName evidence="6">WAT1-related protein</fullName>
    </recommendedName>
</protein>
<evidence type="ECO:0000313" key="8">
    <source>
        <dbReference type="EMBL" id="KAF5204302.1"/>
    </source>
</evidence>
<accession>A0A7J6X7G4</accession>
<keyword evidence="5 6" id="KW-0472">Membrane</keyword>
<feature type="transmembrane region" description="Helical" evidence="6">
    <location>
        <begin position="113"/>
        <end position="130"/>
    </location>
</feature>
<dbReference type="Proteomes" id="UP000554482">
    <property type="component" value="Unassembled WGS sequence"/>
</dbReference>
<feature type="transmembrane region" description="Helical" evidence="6">
    <location>
        <begin position="167"/>
        <end position="191"/>
    </location>
</feature>
<dbReference type="CDD" id="cd06257">
    <property type="entry name" value="DnaJ"/>
    <property type="match status" value="1"/>
</dbReference>
<dbReference type="Pfam" id="PF00226">
    <property type="entry name" value="DnaJ"/>
    <property type="match status" value="1"/>
</dbReference>
<keyword evidence="4 6" id="KW-1133">Transmembrane helix</keyword>
<gene>
    <name evidence="8" type="ORF">FRX31_006111</name>
</gene>
<dbReference type="InterPro" id="IPR018253">
    <property type="entry name" value="DnaJ_domain_CS"/>
</dbReference>
<keyword evidence="3 6" id="KW-0812">Transmembrane</keyword>
<comment type="caution">
    <text evidence="8">The sequence shown here is derived from an EMBL/GenBank/DDBJ whole genome shotgun (WGS) entry which is preliminary data.</text>
</comment>
<evidence type="ECO:0000256" key="3">
    <source>
        <dbReference type="ARBA" id="ARBA00022692"/>
    </source>
</evidence>
<evidence type="ECO:0000256" key="5">
    <source>
        <dbReference type="ARBA" id="ARBA00023136"/>
    </source>
</evidence>
<dbReference type="GO" id="GO:0022857">
    <property type="term" value="F:transmembrane transporter activity"/>
    <property type="evidence" value="ECO:0007669"/>
    <property type="project" value="InterPro"/>
</dbReference>
<dbReference type="InterPro" id="IPR000620">
    <property type="entry name" value="EamA_dom"/>
</dbReference>
<evidence type="ECO:0000259" key="7">
    <source>
        <dbReference type="PROSITE" id="PS50076"/>
    </source>
</evidence>
<feature type="transmembrane region" description="Helical" evidence="6">
    <location>
        <begin position="207"/>
        <end position="225"/>
    </location>
</feature>
<dbReference type="SUPFAM" id="SSF103481">
    <property type="entry name" value="Multidrug resistance efflux transporter EmrE"/>
    <property type="match status" value="1"/>
</dbReference>
<organism evidence="8 9">
    <name type="scientific">Thalictrum thalictroides</name>
    <name type="common">Rue-anemone</name>
    <name type="synonym">Anemone thalictroides</name>
    <dbReference type="NCBI Taxonomy" id="46969"/>
    <lineage>
        <taxon>Eukaryota</taxon>
        <taxon>Viridiplantae</taxon>
        <taxon>Streptophyta</taxon>
        <taxon>Embryophyta</taxon>
        <taxon>Tracheophyta</taxon>
        <taxon>Spermatophyta</taxon>
        <taxon>Magnoliopsida</taxon>
        <taxon>Ranunculales</taxon>
        <taxon>Ranunculaceae</taxon>
        <taxon>Thalictroideae</taxon>
        <taxon>Thalictrum</taxon>
    </lineage>
</organism>
<name>A0A7J6X7G4_THATH</name>
<dbReference type="PRINTS" id="PR00625">
    <property type="entry name" value="JDOMAIN"/>
</dbReference>
<dbReference type="Pfam" id="PF00892">
    <property type="entry name" value="EamA"/>
    <property type="match status" value="1"/>
</dbReference>
<dbReference type="OrthoDB" id="770296at2759"/>
<feature type="transmembrane region" description="Helical" evidence="6">
    <location>
        <begin position="142"/>
        <end position="161"/>
    </location>
</feature>
<dbReference type="InterPro" id="IPR001623">
    <property type="entry name" value="DnaJ_domain"/>
</dbReference>
<dbReference type="AlphaFoldDB" id="A0A7J6X7G4"/>
<feature type="domain" description="J" evidence="7">
    <location>
        <begin position="3"/>
        <end position="90"/>
    </location>
</feature>
<dbReference type="Gene3D" id="1.10.287.110">
    <property type="entry name" value="DnaJ domain"/>
    <property type="match status" value="1"/>
</dbReference>
<dbReference type="PROSITE" id="PS50076">
    <property type="entry name" value="DNAJ_2"/>
    <property type="match status" value="1"/>
</dbReference>
<comment type="caution">
    <text evidence="6">Lacks conserved residue(s) required for the propagation of feature annotation.</text>
</comment>
<dbReference type="GO" id="GO:0016020">
    <property type="term" value="C:membrane"/>
    <property type="evidence" value="ECO:0007669"/>
    <property type="project" value="UniProtKB-SubCell"/>
</dbReference>
<comment type="similarity">
    <text evidence="2 6">Belongs to the drug/metabolite transporter (DMT) superfamily. Plant drug/metabolite exporter (P-DME) (TC 2.A.7.4) family.</text>
</comment>
<evidence type="ECO:0000256" key="2">
    <source>
        <dbReference type="ARBA" id="ARBA00007635"/>
    </source>
</evidence>
<keyword evidence="9" id="KW-1185">Reference proteome</keyword>
<comment type="subcellular location">
    <subcellularLocation>
        <location evidence="1 6">Membrane</location>
        <topology evidence="1 6">Multi-pass membrane protein</topology>
    </subcellularLocation>
</comment>
<dbReference type="SMART" id="SM00271">
    <property type="entry name" value="DnaJ"/>
    <property type="match status" value="1"/>
</dbReference>
<dbReference type="EMBL" id="JABWDY010005602">
    <property type="protein sequence ID" value="KAF5204302.1"/>
    <property type="molecule type" value="Genomic_DNA"/>
</dbReference>
<evidence type="ECO:0000256" key="6">
    <source>
        <dbReference type="RuleBase" id="RU363077"/>
    </source>
</evidence>
<dbReference type="InterPro" id="IPR030184">
    <property type="entry name" value="WAT1-related"/>
</dbReference>
<dbReference type="InterPro" id="IPR037185">
    <property type="entry name" value="EmrE-like"/>
</dbReference>
<dbReference type="InterPro" id="IPR036869">
    <property type="entry name" value="J_dom_sf"/>
</dbReference>
<evidence type="ECO:0000256" key="4">
    <source>
        <dbReference type="ARBA" id="ARBA00022989"/>
    </source>
</evidence>
<dbReference type="SUPFAM" id="SSF46565">
    <property type="entry name" value="Chaperone J-domain"/>
    <property type="match status" value="1"/>
</dbReference>
<proteinExistence type="inferred from homology"/>
<evidence type="ECO:0000313" key="9">
    <source>
        <dbReference type="Proteomes" id="UP000554482"/>
    </source>
</evidence>
<evidence type="ECO:0000256" key="1">
    <source>
        <dbReference type="ARBA" id="ARBA00004141"/>
    </source>
</evidence>
<dbReference type="PROSITE" id="PS00636">
    <property type="entry name" value="DNAJ_1"/>
    <property type="match status" value="1"/>
</dbReference>
<sequence>MINHYEVLGFQTSNKNNNNNIGGGARGCILQNLTKLTTNQISKAYKSKALELHPDKRPDDPNAKSEFQQLKSSYDILMDDESRKIFDAHLLILIVLVQSLQSDVDFSPAIFTFYEHFISTFLLSILAFYCERGKRPPLTLNVFLWAFFLGFLQIPLGHLLLTQSLSYISATFQSTALNTTGAVTFLMAVILGKEALRFYTLNGQAKLWGIVLSVVGASIMVLWSGPRLGPLLSFSDIGAREHVATRYRADMSLSAMMCFCGALQTAMIAGLTEKSSAWKANLYGSYELLVILYGVILNLNS</sequence>
<reference evidence="8 9" key="1">
    <citation type="submission" date="2020-06" db="EMBL/GenBank/DDBJ databases">
        <title>Transcriptomic and genomic resources for Thalictrum thalictroides and T. hernandezii: Facilitating candidate gene discovery in an emerging model plant lineage.</title>
        <authorList>
            <person name="Arias T."/>
            <person name="Riano-Pachon D.M."/>
            <person name="Di Stilio V.S."/>
        </authorList>
    </citation>
    <scope>NUCLEOTIDE SEQUENCE [LARGE SCALE GENOMIC DNA]</scope>
    <source>
        <strain evidence="9">cv. WT478/WT964</strain>
        <tissue evidence="8">Leaves</tissue>
    </source>
</reference>